<dbReference type="InterPro" id="IPR009033">
    <property type="entry name" value="Calreticulin/calnexin_P_dom_sf"/>
</dbReference>
<reference evidence="10 11" key="1">
    <citation type="submission" date="2024-03" db="EMBL/GenBank/DDBJ databases">
        <title>Genome-scale model development and genomic sequencing of the oleaginous clade Lipomyces.</title>
        <authorList>
            <consortium name="Lawrence Berkeley National Laboratory"/>
            <person name="Czajka J.J."/>
            <person name="Han Y."/>
            <person name="Kim J."/>
            <person name="Mondo S.J."/>
            <person name="Hofstad B.A."/>
            <person name="Robles A."/>
            <person name="Haridas S."/>
            <person name="Riley R."/>
            <person name="LaButti K."/>
            <person name="Pangilinan J."/>
            <person name="Andreopoulos W."/>
            <person name="Lipzen A."/>
            <person name="Yan J."/>
            <person name="Wang M."/>
            <person name="Ng V."/>
            <person name="Grigoriev I.V."/>
            <person name="Spatafora J.W."/>
            <person name="Magnuson J.K."/>
            <person name="Baker S.E."/>
            <person name="Pomraning K.R."/>
        </authorList>
    </citation>
    <scope>NUCLEOTIDE SEQUENCE [LARGE SCALE GENOMIC DNA]</scope>
    <source>
        <strain evidence="10 11">Phaff 52-87</strain>
    </source>
</reference>
<keyword evidence="11" id="KW-1185">Reference proteome</keyword>
<keyword evidence="7 8" id="KW-0143">Chaperone</keyword>
<comment type="caution">
    <text evidence="10">The sequence shown here is derived from an EMBL/GenBank/DDBJ whole genome shotgun (WGS) entry which is preliminary data.</text>
</comment>
<dbReference type="RefSeq" id="XP_064770053.1">
    <property type="nucleotide sequence ID" value="XM_064910903.1"/>
</dbReference>
<dbReference type="EMBL" id="JBBJBU010000001">
    <property type="protein sequence ID" value="KAK7207020.1"/>
    <property type="molecule type" value="Genomic_DNA"/>
</dbReference>
<keyword evidence="6 8" id="KW-0472">Membrane</keyword>
<comment type="subcellular location">
    <subcellularLocation>
        <location evidence="1">Endoplasmic reticulum membrane</location>
        <topology evidence="1">Single-pass membrane protein</topology>
    </subcellularLocation>
</comment>
<sequence length="580" mass="64556">MRGITAYSLYVLALSLAVQQSAVVAQELEIEETFAEDEPAAPQAAIAHPVFEPYAEKVSPGAFFEQFTDGWRERWKASNAKKETPAGGDEEFSYIGRWSVEEPKVYRGLSGDKGLVVKDKAAHHAISAKFAEPIDNTDNTLVVQYEVKLQNGLDCGGAYLKLLTDEANLHEEEFSDKTSYQIMFGPDRCGSTNKVHFIVRRKSPITGEYEEKHLIGAPHMITDKLTNLYTLIVKPDQTYEIRINGDIKKYGSLIDSQDFDPAFEPPTTIPDPDDVKPEDWVDLETIPDPDQAVKPEDWDEDAPLLIPDPDAVKPDDWDESIEEYIPDPEAEKPDDWDDEEDGEWIAPVVPNPECEDHGCGPWEAPLVDNPEYKGKWVQPKIPNPEYKGPWAPRDIPNPDYYEDKTPSNLEPIGAIGFELWTMSNEILFDNIYVGHSIEEAEKIGNATYSEKVIYEIKEEESSRPKVAEPDAPKSMWELFKADPINYSLYQSELFFTFFKRDPVFAVKQYPETAAALGAVFVTILALVFGSILSLVGASKKASAPATPAPTPAAAKPAEEVEGSSSSAAGETEAKKRSAKN</sequence>
<dbReference type="Pfam" id="PF00262">
    <property type="entry name" value="Calreticulin"/>
    <property type="match status" value="1"/>
</dbReference>
<feature type="compositionally biased region" description="Basic and acidic residues" evidence="9">
    <location>
        <begin position="571"/>
        <end position="580"/>
    </location>
</feature>
<feature type="signal peptide" evidence="8">
    <location>
        <begin position="1"/>
        <end position="25"/>
    </location>
</feature>
<evidence type="ECO:0000256" key="2">
    <source>
        <dbReference type="ARBA" id="ARBA00010983"/>
    </source>
</evidence>
<evidence type="ECO:0000313" key="10">
    <source>
        <dbReference type="EMBL" id="KAK7207020.1"/>
    </source>
</evidence>
<accession>A0ABR1FAY9</accession>
<dbReference type="Gene3D" id="2.10.250.10">
    <property type="entry name" value="Calreticulin/calnexin, P domain"/>
    <property type="match status" value="1"/>
</dbReference>
<dbReference type="GeneID" id="90036415"/>
<evidence type="ECO:0000256" key="9">
    <source>
        <dbReference type="SAM" id="MobiDB-lite"/>
    </source>
</evidence>
<dbReference type="Proteomes" id="UP001498771">
    <property type="component" value="Unassembled WGS sequence"/>
</dbReference>
<gene>
    <name evidence="10" type="ORF">BZA70DRAFT_264421</name>
</gene>
<proteinExistence type="inferred from homology"/>
<dbReference type="PROSITE" id="PS00805">
    <property type="entry name" value="CALRETICULIN_REPEAT"/>
    <property type="match status" value="1"/>
</dbReference>
<organism evidence="10 11">
    <name type="scientific">Myxozyma melibiosi</name>
    <dbReference type="NCBI Taxonomy" id="54550"/>
    <lineage>
        <taxon>Eukaryota</taxon>
        <taxon>Fungi</taxon>
        <taxon>Dikarya</taxon>
        <taxon>Ascomycota</taxon>
        <taxon>Saccharomycotina</taxon>
        <taxon>Lipomycetes</taxon>
        <taxon>Lipomycetales</taxon>
        <taxon>Lipomycetaceae</taxon>
        <taxon>Myxozyma</taxon>
    </lineage>
</organism>
<keyword evidence="5 8" id="KW-1133">Transmembrane helix</keyword>
<dbReference type="PANTHER" id="PTHR11073:SF1">
    <property type="entry name" value="CALNEXIN 14D-RELATED"/>
    <property type="match status" value="1"/>
</dbReference>
<dbReference type="PROSITE" id="PS00804">
    <property type="entry name" value="CALRETICULIN_2"/>
    <property type="match status" value="1"/>
</dbReference>
<keyword evidence="8" id="KW-0732">Signal</keyword>
<feature type="compositionally biased region" description="Low complexity" evidence="9">
    <location>
        <begin position="541"/>
        <end position="555"/>
    </location>
</feature>
<dbReference type="PANTHER" id="PTHR11073">
    <property type="entry name" value="CALRETICULIN AND CALNEXIN"/>
    <property type="match status" value="1"/>
</dbReference>
<dbReference type="InterPro" id="IPR013320">
    <property type="entry name" value="ConA-like_dom_sf"/>
</dbReference>
<keyword evidence="3 8" id="KW-0812">Transmembrane</keyword>
<evidence type="ECO:0000256" key="4">
    <source>
        <dbReference type="ARBA" id="ARBA00022824"/>
    </source>
</evidence>
<evidence type="ECO:0000256" key="6">
    <source>
        <dbReference type="ARBA" id="ARBA00023136"/>
    </source>
</evidence>
<keyword evidence="4 8" id="KW-0256">Endoplasmic reticulum</keyword>
<evidence type="ECO:0000256" key="8">
    <source>
        <dbReference type="RuleBase" id="RU362126"/>
    </source>
</evidence>
<protein>
    <submittedName>
        <fullName evidence="10">Calnexin</fullName>
    </submittedName>
</protein>
<feature type="region of interest" description="Disordered" evidence="9">
    <location>
        <begin position="541"/>
        <end position="580"/>
    </location>
</feature>
<evidence type="ECO:0000313" key="11">
    <source>
        <dbReference type="Proteomes" id="UP001498771"/>
    </source>
</evidence>
<dbReference type="PROSITE" id="PS00803">
    <property type="entry name" value="CALRETICULIN_1"/>
    <property type="match status" value="1"/>
</dbReference>
<evidence type="ECO:0000256" key="3">
    <source>
        <dbReference type="ARBA" id="ARBA00022692"/>
    </source>
</evidence>
<dbReference type="SUPFAM" id="SSF63887">
    <property type="entry name" value="P-domain of calnexin/calreticulin"/>
    <property type="match status" value="1"/>
</dbReference>
<feature type="chain" id="PRO_5044997043" evidence="8">
    <location>
        <begin position="26"/>
        <end position="580"/>
    </location>
</feature>
<dbReference type="PRINTS" id="PR00626">
    <property type="entry name" value="CALRETICULIN"/>
</dbReference>
<dbReference type="SUPFAM" id="SSF49899">
    <property type="entry name" value="Concanavalin A-like lectins/glucanases"/>
    <property type="match status" value="1"/>
</dbReference>
<evidence type="ECO:0000256" key="7">
    <source>
        <dbReference type="ARBA" id="ARBA00023186"/>
    </source>
</evidence>
<dbReference type="Gene3D" id="2.60.120.200">
    <property type="match status" value="1"/>
</dbReference>
<comment type="similarity">
    <text evidence="2 8">Belongs to the calreticulin family.</text>
</comment>
<evidence type="ECO:0000256" key="1">
    <source>
        <dbReference type="ARBA" id="ARBA00004389"/>
    </source>
</evidence>
<dbReference type="InterPro" id="IPR001580">
    <property type="entry name" value="Calret/calnex"/>
</dbReference>
<evidence type="ECO:0000256" key="5">
    <source>
        <dbReference type="ARBA" id="ARBA00022989"/>
    </source>
</evidence>
<name>A0ABR1FAY9_9ASCO</name>
<feature type="transmembrane region" description="Helical" evidence="8">
    <location>
        <begin position="513"/>
        <end position="535"/>
    </location>
</feature>
<dbReference type="InterPro" id="IPR018124">
    <property type="entry name" value="Calret/calnex_CS"/>
</dbReference>